<dbReference type="AlphaFoldDB" id="A0A329C5M0"/>
<dbReference type="Gene3D" id="4.10.430.10">
    <property type="entry name" value="Histone-like protein H-NS, C-terminal domain"/>
    <property type="match status" value="1"/>
</dbReference>
<sequence length="80" mass="9221">MQLDLDGNARERLIVWIRRRMDDYGITLEVLAESIEADANAVRAVLYRDAFGNTWDGYGDKPDWLARAIHAGQNIDHFRC</sequence>
<proteinExistence type="predicted"/>
<dbReference type="Proteomes" id="UP000248918">
    <property type="component" value="Unassembled WGS sequence"/>
</dbReference>
<keyword evidence="1" id="KW-0238">DNA-binding</keyword>
<dbReference type="EMBL" id="QLTK01000010">
    <property type="protein sequence ID" value="RAS29738.1"/>
    <property type="molecule type" value="Genomic_DNA"/>
</dbReference>
<evidence type="ECO:0000313" key="2">
    <source>
        <dbReference type="Proteomes" id="UP000248918"/>
    </source>
</evidence>
<reference evidence="1 2" key="1">
    <citation type="submission" date="2018-06" db="EMBL/GenBank/DDBJ databases">
        <title>Genomic Encyclopedia of Type Strains, Phase III (KMG-III): the genomes of soil and plant-associated and newly described type strains.</title>
        <authorList>
            <person name="Whitman W."/>
        </authorList>
    </citation>
    <scope>NUCLEOTIDE SEQUENCE [LARGE SCALE GENOMIC DNA]</scope>
    <source>
        <strain evidence="1 2">LMG 23644</strain>
    </source>
</reference>
<comment type="caution">
    <text evidence="1">The sequence shown here is derived from an EMBL/GenBank/DDBJ whole genome shotgun (WGS) entry which is preliminary data.</text>
</comment>
<organism evidence="1 2">
    <name type="scientific">Paraburkholderia bryophila</name>
    <dbReference type="NCBI Taxonomy" id="420952"/>
    <lineage>
        <taxon>Bacteria</taxon>
        <taxon>Pseudomonadati</taxon>
        <taxon>Pseudomonadota</taxon>
        <taxon>Betaproteobacteria</taxon>
        <taxon>Burkholderiales</taxon>
        <taxon>Burkholderiaceae</taxon>
        <taxon>Paraburkholderia</taxon>
    </lineage>
</organism>
<accession>A0A329C5M0</accession>
<name>A0A329C5M0_9BURK</name>
<dbReference type="GO" id="GO:0003677">
    <property type="term" value="F:DNA binding"/>
    <property type="evidence" value="ECO:0007669"/>
    <property type="project" value="UniProtKB-KW"/>
</dbReference>
<evidence type="ECO:0000313" key="1">
    <source>
        <dbReference type="EMBL" id="RAS29738.1"/>
    </source>
</evidence>
<dbReference type="InterPro" id="IPR037150">
    <property type="entry name" value="H-NS_C_dom_sf"/>
</dbReference>
<dbReference type="SUPFAM" id="SSF81273">
    <property type="entry name" value="H-NS histone-like proteins"/>
    <property type="match status" value="1"/>
</dbReference>
<gene>
    <name evidence="1" type="ORF">BX591_11013</name>
</gene>
<protein>
    <submittedName>
        <fullName evidence="1">DNA-binding protein H-NS</fullName>
    </submittedName>
</protein>